<name>A0A1I7B6F2_9BURK</name>
<reference evidence="1 2" key="1">
    <citation type="submission" date="2016-10" db="EMBL/GenBank/DDBJ databases">
        <authorList>
            <person name="de Groot N.N."/>
        </authorList>
    </citation>
    <scope>NUCLEOTIDE SEQUENCE [LARGE SCALE GENOMIC DNA]</scope>
    <source>
        <strain evidence="1 2">LMG 27731</strain>
    </source>
</reference>
<evidence type="ECO:0000313" key="1">
    <source>
        <dbReference type="EMBL" id="SFT82694.1"/>
    </source>
</evidence>
<dbReference type="Proteomes" id="UP000198844">
    <property type="component" value="Unassembled WGS sequence"/>
</dbReference>
<dbReference type="EMBL" id="FPBH01000004">
    <property type="protein sequence ID" value="SFT82694.1"/>
    <property type="molecule type" value="Genomic_DNA"/>
</dbReference>
<dbReference type="AlphaFoldDB" id="A0A1I7B6F2"/>
<organism evidence="1 2">
    <name type="scientific">Paraburkholderia aspalathi</name>
    <dbReference type="NCBI Taxonomy" id="1324617"/>
    <lineage>
        <taxon>Bacteria</taxon>
        <taxon>Pseudomonadati</taxon>
        <taxon>Pseudomonadota</taxon>
        <taxon>Betaproteobacteria</taxon>
        <taxon>Burkholderiales</taxon>
        <taxon>Burkholderiaceae</taxon>
        <taxon>Paraburkholderia</taxon>
    </lineage>
</organism>
<proteinExistence type="predicted"/>
<evidence type="ECO:0000313" key="2">
    <source>
        <dbReference type="Proteomes" id="UP000198844"/>
    </source>
</evidence>
<evidence type="ECO:0008006" key="3">
    <source>
        <dbReference type="Google" id="ProtNLM"/>
    </source>
</evidence>
<gene>
    <name evidence="1" type="ORF">SAMN05192563_1004213</name>
</gene>
<protein>
    <recommendedName>
        <fullName evidence="3">CHAT domain-containing protein</fullName>
    </recommendedName>
</protein>
<sequence>MGFVRVVDVTLKAGLLSNTVTFTECGKVVAKFNLAGGRLPFFNRPVDLWKPTAERDFKSAFGKSGIPAAIDQRMFNRPEPLVLRIGPAERAPLPWEAFQGLLHLSNQLKFAPLRTVDPDQAFHFDKLDSPMRVLALVGHPGKEPAFDAQDAETFLAGALKAASATHPTLDSWLVRQVNEENLTTVGSEAASLAPNVLIFFGHGEHLPSPRIRLSGGEQGWMPLSDFVDRLFAKASTRPPFWIFWACSLAEDGDQPRMRFDAPEVLRVLGERRAVSVLAMRSRIRVKTAQAMLETLIGAFSAGEPLEVAAALARAAALSLYPEAGGRLDYAAPAVWSLSEPVAQITWGAREAFPASWVTLPLIAAGSEFPELATGLAPVSDEVAVFAETLTPPGRYFLTVQSTINVAQEVTVRVRLSGIAAIIRRNTGRPVVPILLRAGATFDSRIEFWAKDVYQYLDPRFHDRQLALAIKSIAEEGLNGVRRLLAIPGMVVLFSEPPDRAFAWQMLANAPEHSSVVVLGQTPPDNHQAWKLDQFTFPVIEQQLLEAIAVEPLGCAILGVAERPLNVEEVAHAAGTSPELLDRLDPFTIRIGGRRVLGESARMIVQNRSDPKIIAKAREACIELLKQRPVEHDFDATVEVARQYLALGDISHAAEAINAAWAQVGRTWSIQKRVILLELAARHRELSDRIDEVLLMDIVAAGINVQNIGIAQLILEHHLPRTLKAQARRHAMLAECLKGRPGNTAVQQAMWRHARDAVDCAERAATQGAGMSAVDVLHFKHNLARLRQYFLHEYDEALQVYEEIRGKLRPGGQENADDAYLFAAASRNAAECLLDPAPRPIDNAVRDCADAFITDGLEVAQPFVELTAELLYTRARIAQASNDLPAAAQVLAELTTGEVAQAYPLVARIAADRLAWIEVGRGRAFTSEELRGRLNVLDGFYHMWAVRVAIRSRVRGAKLLAARGLDADLKEAEQLLGESAAQFRRLTNLTGAEDVQNAAVTFAGLDVLAGGKGEAWHAFLKDPRAERLPSAWKELTAKDIWGSAD</sequence>
<accession>A0A1I7B6F2</accession>